<gene>
    <name evidence="1" type="ORF">EF807_00900</name>
</gene>
<dbReference type="Gene3D" id="3.40.50.300">
    <property type="entry name" value="P-loop containing nucleotide triphosphate hydrolases"/>
    <property type="match status" value="1"/>
</dbReference>
<dbReference type="InterPro" id="IPR027417">
    <property type="entry name" value="P-loop_NTPase"/>
</dbReference>
<dbReference type="Pfam" id="PF10923">
    <property type="entry name" value="BrxC_BrxD"/>
    <property type="match status" value="1"/>
</dbReference>
<organism evidence="1 2">
    <name type="scientific">Candidatus Methanolliviera hydrocarbonicum</name>
    <dbReference type="NCBI Taxonomy" id="2491085"/>
    <lineage>
        <taxon>Archaea</taxon>
        <taxon>Methanobacteriati</taxon>
        <taxon>Methanobacteriota</taxon>
        <taxon>Candidatus Methanoliparia</taxon>
        <taxon>Candidatus Methanoliparales</taxon>
        <taxon>Candidatus Methanollivieraceae</taxon>
        <taxon>Candidatus Methanolliviera</taxon>
    </lineage>
</organism>
<proteinExistence type="predicted"/>
<dbReference type="SUPFAM" id="SSF52540">
    <property type="entry name" value="P-loop containing nucleoside triphosphate hydrolases"/>
    <property type="match status" value="1"/>
</dbReference>
<evidence type="ECO:0000313" key="1">
    <source>
        <dbReference type="EMBL" id="RZN73210.1"/>
    </source>
</evidence>
<dbReference type="InterPro" id="IPR021228">
    <property type="entry name" value="BrxD"/>
</dbReference>
<accession>A0A520KYX0</accession>
<protein>
    <recommendedName>
        <fullName evidence="3">BREX system ATP-binding protein BrxD</fullName>
    </recommendedName>
</protein>
<evidence type="ECO:0000313" key="2">
    <source>
        <dbReference type="Proteomes" id="UP000320766"/>
    </source>
</evidence>
<dbReference type="EMBL" id="RXIL01000017">
    <property type="protein sequence ID" value="RZN73210.1"/>
    <property type="molecule type" value="Genomic_DNA"/>
</dbReference>
<dbReference type="AlphaFoldDB" id="A0A520KYX0"/>
<name>A0A520KYX0_9EURY</name>
<sequence>MENIIRALRNGNTPEHGTSKICVGRDPEIEEFNRQLEYVGEGNAVTKFVEGQYGTGKSFLLKVIEENALQKDFVVSNIVITTDLPFNKPEELYKKVVQNLKSKSEDSFEDIIKRWLTSLKRKSTGESTDLLEQNQIVKEYIKKELEEARKYANSFAVAIENYYEASNRGDYDIINYTIAWLKGDLTIPSKYKKKFGVKGDVTRDMAFGFLKALTLFVRSINYKGLVILIDEAEFIRNIRRNDLRQMAYDNIRYIDEACDKRDFKGTMFLFAGTDEWFTDDRRGIPSYQALYDRITDPLHSQGQYTDLKKKVIKLEGLTKEHMRELGKKIAEIHAHVYKWTVKDGINPILEEVLKIHERKASLTGGKVTPREFIKAFVGVLDIIYQNPYTIEKEDILGLFEEKVEEEEW</sequence>
<dbReference type="Proteomes" id="UP000320766">
    <property type="component" value="Unassembled WGS sequence"/>
</dbReference>
<evidence type="ECO:0008006" key="3">
    <source>
        <dbReference type="Google" id="ProtNLM"/>
    </source>
</evidence>
<comment type="caution">
    <text evidence="1">The sequence shown here is derived from an EMBL/GenBank/DDBJ whole genome shotgun (WGS) entry which is preliminary data.</text>
</comment>
<reference evidence="1 2" key="1">
    <citation type="journal article" date="2019" name="Nat. Microbiol.">
        <title>Wide diversity of methane and short-chain alkane metabolisms in uncultured archaea.</title>
        <authorList>
            <person name="Borrel G."/>
            <person name="Adam P.S."/>
            <person name="McKay L.J."/>
            <person name="Chen L.X."/>
            <person name="Sierra-Garcia I.N."/>
            <person name="Sieber C.M."/>
            <person name="Letourneur Q."/>
            <person name="Ghozlane A."/>
            <person name="Andersen G.L."/>
            <person name="Li W.J."/>
            <person name="Hallam S.J."/>
            <person name="Muyzer G."/>
            <person name="de Oliveira V.M."/>
            <person name="Inskeep W.P."/>
            <person name="Banfield J.F."/>
            <person name="Gribaldo S."/>
        </authorList>
    </citation>
    <scope>NUCLEOTIDE SEQUENCE [LARGE SCALE GENOMIC DNA]</scope>
    <source>
        <strain evidence="1">NM1b</strain>
    </source>
</reference>